<dbReference type="Gene3D" id="1.10.10.10">
    <property type="entry name" value="Winged helix-like DNA-binding domain superfamily/Winged helix DNA-binding domain"/>
    <property type="match status" value="1"/>
</dbReference>
<dbReference type="InterPro" id="IPR014284">
    <property type="entry name" value="RNA_pol_sigma-70_dom"/>
</dbReference>
<dbReference type="PANTHER" id="PTHR43133">
    <property type="entry name" value="RNA POLYMERASE ECF-TYPE SIGMA FACTO"/>
    <property type="match status" value="1"/>
</dbReference>
<evidence type="ECO:0000313" key="8">
    <source>
        <dbReference type="EMBL" id="TQJ08090.1"/>
    </source>
</evidence>
<evidence type="ECO:0000256" key="5">
    <source>
        <dbReference type="ARBA" id="ARBA00023163"/>
    </source>
</evidence>
<dbReference type="PANTHER" id="PTHR43133:SF8">
    <property type="entry name" value="RNA POLYMERASE SIGMA FACTOR HI_1459-RELATED"/>
    <property type="match status" value="1"/>
</dbReference>
<dbReference type="Gene3D" id="1.10.1740.10">
    <property type="match status" value="1"/>
</dbReference>
<dbReference type="InterPro" id="IPR013324">
    <property type="entry name" value="RNA_pol_sigma_r3/r4-like"/>
</dbReference>
<keyword evidence="5" id="KW-0804">Transcription</keyword>
<sequence>MTTDVPADRTPPAAAPASTLAQRAATAFAAYQGGDRQRLAELVDLLTPLLWHTVRAQRVPYDVAEDVVQTTWLRLVHGADAIHDPAAVLAWLVTTAKRESWRVVRDLRRTQALPDEQERDELPDETGPGPEAATLAGLDGRVLWEHVRALPERCRSLLRVVAFSDRPDYATVAQALGMPIGSIGPTRGRCLAKLRHLLDADPHWGDTR</sequence>
<evidence type="ECO:0000256" key="6">
    <source>
        <dbReference type="SAM" id="MobiDB-lite"/>
    </source>
</evidence>
<dbReference type="InterPro" id="IPR013325">
    <property type="entry name" value="RNA_pol_sigma_r2"/>
</dbReference>
<evidence type="ECO:0000313" key="9">
    <source>
        <dbReference type="Proteomes" id="UP000317893"/>
    </source>
</evidence>
<dbReference type="NCBIfam" id="TIGR02937">
    <property type="entry name" value="sigma70-ECF"/>
    <property type="match status" value="1"/>
</dbReference>
<dbReference type="Pfam" id="PF04542">
    <property type="entry name" value="Sigma70_r2"/>
    <property type="match status" value="1"/>
</dbReference>
<dbReference type="SUPFAM" id="SSF88659">
    <property type="entry name" value="Sigma3 and sigma4 domains of RNA polymerase sigma factors"/>
    <property type="match status" value="1"/>
</dbReference>
<dbReference type="Proteomes" id="UP000317893">
    <property type="component" value="Unassembled WGS sequence"/>
</dbReference>
<gene>
    <name evidence="8" type="ORF">FB458_1172</name>
</gene>
<dbReference type="GO" id="GO:0006352">
    <property type="term" value="P:DNA-templated transcription initiation"/>
    <property type="evidence" value="ECO:0007669"/>
    <property type="project" value="InterPro"/>
</dbReference>
<protein>
    <submittedName>
        <fullName evidence="8">RNA polymerase sigma factor (Sigma-70 family)</fullName>
    </submittedName>
</protein>
<dbReference type="SUPFAM" id="SSF88946">
    <property type="entry name" value="Sigma2 domain of RNA polymerase sigma factors"/>
    <property type="match status" value="1"/>
</dbReference>
<dbReference type="OrthoDB" id="265863at2"/>
<dbReference type="AlphaFoldDB" id="A0A542DYB0"/>
<feature type="compositionally biased region" description="Acidic residues" evidence="6">
    <location>
        <begin position="115"/>
        <end position="124"/>
    </location>
</feature>
<comment type="caution">
    <text evidence="8">The sequence shown here is derived from an EMBL/GenBank/DDBJ whole genome shotgun (WGS) entry which is preliminary data.</text>
</comment>
<evidence type="ECO:0000259" key="7">
    <source>
        <dbReference type="Pfam" id="PF04542"/>
    </source>
</evidence>
<dbReference type="EMBL" id="VFMN01000001">
    <property type="protein sequence ID" value="TQJ08090.1"/>
    <property type="molecule type" value="Genomic_DNA"/>
</dbReference>
<keyword evidence="3" id="KW-0731">Sigma factor</keyword>
<comment type="similarity">
    <text evidence="1">Belongs to the sigma-70 factor family. ECF subfamily.</text>
</comment>
<dbReference type="InterPro" id="IPR007627">
    <property type="entry name" value="RNA_pol_sigma70_r2"/>
</dbReference>
<proteinExistence type="inferred from homology"/>
<organism evidence="8 9">
    <name type="scientific">Lapillicoccus jejuensis</name>
    <dbReference type="NCBI Taxonomy" id="402171"/>
    <lineage>
        <taxon>Bacteria</taxon>
        <taxon>Bacillati</taxon>
        <taxon>Actinomycetota</taxon>
        <taxon>Actinomycetes</taxon>
        <taxon>Micrococcales</taxon>
        <taxon>Intrasporangiaceae</taxon>
        <taxon>Lapillicoccus</taxon>
    </lineage>
</organism>
<accession>A0A542DYB0</accession>
<evidence type="ECO:0000256" key="3">
    <source>
        <dbReference type="ARBA" id="ARBA00023082"/>
    </source>
</evidence>
<keyword evidence="9" id="KW-1185">Reference proteome</keyword>
<evidence type="ECO:0000256" key="4">
    <source>
        <dbReference type="ARBA" id="ARBA00023125"/>
    </source>
</evidence>
<reference evidence="8 9" key="1">
    <citation type="submission" date="2019-06" db="EMBL/GenBank/DDBJ databases">
        <title>Sequencing the genomes of 1000 actinobacteria strains.</title>
        <authorList>
            <person name="Klenk H.-P."/>
        </authorList>
    </citation>
    <scope>NUCLEOTIDE SEQUENCE [LARGE SCALE GENOMIC DNA]</scope>
    <source>
        <strain evidence="8 9">DSM 18607</strain>
    </source>
</reference>
<keyword evidence="4" id="KW-0238">DNA-binding</keyword>
<dbReference type="GO" id="GO:0016987">
    <property type="term" value="F:sigma factor activity"/>
    <property type="evidence" value="ECO:0007669"/>
    <property type="project" value="UniProtKB-KW"/>
</dbReference>
<dbReference type="GO" id="GO:0003677">
    <property type="term" value="F:DNA binding"/>
    <property type="evidence" value="ECO:0007669"/>
    <property type="project" value="UniProtKB-KW"/>
</dbReference>
<dbReference type="InterPro" id="IPR039425">
    <property type="entry name" value="RNA_pol_sigma-70-like"/>
</dbReference>
<dbReference type="RefSeq" id="WP_141847553.1">
    <property type="nucleotide sequence ID" value="NZ_BAAAPR010000002.1"/>
</dbReference>
<feature type="domain" description="RNA polymerase sigma-70 region 2" evidence="7">
    <location>
        <begin position="43"/>
        <end position="110"/>
    </location>
</feature>
<dbReference type="InterPro" id="IPR036388">
    <property type="entry name" value="WH-like_DNA-bd_sf"/>
</dbReference>
<evidence type="ECO:0000256" key="1">
    <source>
        <dbReference type="ARBA" id="ARBA00010641"/>
    </source>
</evidence>
<feature type="region of interest" description="Disordered" evidence="6">
    <location>
        <begin position="112"/>
        <end position="131"/>
    </location>
</feature>
<name>A0A542DYB0_9MICO</name>
<keyword evidence="2" id="KW-0805">Transcription regulation</keyword>
<evidence type="ECO:0000256" key="2">
    <source>
        <dbReference type="ARBA" id="ARBA00023015"/>
    </source>
</evidence>